<evidence type="ECO:0000256" key="1">
    <source>
        <dbReference type="ARBA" id="ARBA00022741"/>
    </source>
</evidence>
<dbReference type="RefSeq" id="WP_168836477.1">
    <property type="nucleotide sequence ID" value="NZ_JABAIK010000009.1"/>
</dbReference>
<evidence type="ECO:0000313" key="6">
    <source>
        <dbReference type="Proteomes" id="UP000535589"/>
    </source>
</evidence>
<dbReference type="InterPro" id="IPR029000">
    <property type="entry name" value="Cyclophilin-like_dom_sf"/>
</dbReference>
<keyword evidence="3" id="KW-0067">ATP-binding</keyword>
<dbReference type="NCBIfam" id="TIGR00724">
    <property type="entry name" value="urea_amlyse_rel"/>
    <property type="match status" value="1"/>
</dbReference>
<sequence length="311" mass="33925">MSQSALEVVKAGPLTLLQDSGRFGLAPFGITTGGPADEYAFSWANHLLENSPECATLEITLGPAVFIAQSDCHLALCGAQMNAKIDGTAVTNWSEFILKKGQCLSLSTARNGLRSYLAVRGGFAVKPQLNSVSCVTREHLGGMHHNGRPIASGETVAFHSHTLSRYRGRFVTFRFTPDYNLPLRLRVISGAQFAQFDKQAVAQFFQSEYHVSTDVNRMGYRLTGPAITPPSHRMQSEGIALGAIQIPTNGQPIVLLNDRQTIGGYPKLGYVARIDLPRLAQAKPGQLVSFVQGDRPGLQAVWCQWARFFGY</sequence>
<organism evidence="5 6">
    <name type="scientific">Vibrio agarilyticus</name>
    <dbReference type="NCBI Taxonomy" id="2726741"/>
    <lineage>
        <taxon>Bacteria</taxon>
        <taxon>Pseudomonadati</taxon>
        <taxon>Pseudomonadota</taxon>
        <taxon>Gammaproteobacteria</taxon>
        <taxon>Vibrionales</taxon>
        <taxon>Vibrionaceae</taxon>
        <taxon>Vibrio</taxon>
    </lineage>
</organism>
<name>A0A7X8YGU1_9VIBR</name>
<protein>
    <submittedName>
        <fullName evidence="5">Biotin-dependent carboxyltransferase</fullName>
    </submittedName>
</protein>
<accession>A0A7X8YGU1</accession>
<keyword evidence="5" id="KW-0808">Transferase</keyword>
<proteinExistence type="predicted"/>
<dbReference type="PANTHER" id="PTHR43309">
    <property type="entry name" value="5-OXOPROLINASE SUBUNIT C"/>
    <property type="match status" value="1"/>
</dbReference>
<dbReference type="SMART" id="SM00797">
    <property type="entry name" value="AHS2"/>
    <property type="match status" value="1"/>
</dbReference>
<gene>
    <name evidence="5" type="ORF">HGP28_10835</name>
</gene>
<reference evidence="5 6" key="1">
    <citation type="submission" date="2020-04" db="EMBL/GenBank/DDBJ databases">
        <title>Vibrio sp. SM6, a novel species isolated from seawater.</title>
        <authorList>
            <person name="Wang X."/>
        </authorList>
    </citation>
    <scope>NUCLEOTIDE SEQUENCE [LARGE SCALE GENOMIC DNA]</scope>
    <source>
        <strain evidence="5 6">SM6</strain>
    </source>
</reference>
<dbReference type="AlphaFoldDB" id="A0A7X8YGU1"/>
<dbReference type="GO" id="GO:0005524">
    <property type="term" value="F:ATP binding"/>
    <property type="evidence" value="ECO:0007669"/>
    <property type="project" value="UniProtKB-KW"/>
</dbReference>
<dbReference type="Proteomes" id="UP000535589">
    <property type="component" value="Unassembled WGS sequence"/>
</dbReference>
<evidence type="ECO:0000256" key="2">
    <source>
        <dbReference type="ARBA" id="ARBA00022801"/>
    </source>
</evidence>
<feature type="domain" description="Carboxyltransferase" evidence="4">
    <location>
        <begin position="27"/>
        <end position="308"/>
    </location>
</feature>
<dbReference type="Gene3D" id="2.40.100.10">
    <property type="entry name" value="Cyclophilin-like"/>
    <property type="match status" value="1"/>
</dbReference>
<dbReference type="SUPFAM" id="SSF50891">
    <property type="entry name" value="Cyclophilin-like"/>
    <property type="match status" value="1"/>
</dbReference>
<dbReference type="InterPro" id="IPR052708">
    <property type="entry name" value="PxpC"/>
</dbReference>
<keyword evidence="2" id="KW-0378">Hydrolase</keyword>
<dbReference type="InterPro" id="IPR003778">
    <property type="entry name" value="CT_A_B"/>
</dbReference>
<dbReference type="PANTHER" id="PTHR43309:SF4">
    <property type="entry name" value="CARBOXYLTRANSFERASE DOMAIN-CONTAINING PROTEIN"/>
    <property type="match status" value="1"/>
</dbReference>
<dbReference type="EMBL" id="JABAIK010000009">
    <property type="protein sequence ID" value="NLS13388.1"/>
    <property type="molecule type" value="Genomic_DNA"/>
</dbReference>
<evidence type="ECO:0000259" key="4">
    <source>
        <dbReference type="SMART" id="SM00797"/>
    </source>
</evidence>
<keyword evidence="1" id="KW-0547">Nucleotide-binding</keyword>
<comment type="caution">
    <text evidence="5">The sequence shown here is derived from an EMBL/GenBank/DDBJ whole genome shotgun (WGS) entry which is preliminary data.</text>
</comment>
<evidence type="ECO:0000313" key="5">
    <source>
        <dbReference type="EMBL" id="NLS13388.1"/>
    </source>
</evidence>
<keyword evidence="6" id="KW-1185">Reference proteome</keyword>
<dbReference type="Pfam" id="PF02626">
    <property type="entry name" value="CT_A_B"/>
    <property type="match status" value="1"/>
</dbReference>
<evidence type="ECO:0000256" key="3">
    <source>
        <dbReference type="ARBA" id="ARBA00022840"/>
    </source>
</evidence>
<dbReference type="GO" id="GO:0016740">
    <property type="term" value="F:transferase activity"/>
    <property type="evidence" value="ECO:0007669"/>
    <property type="project" value="UniProtKB-KW"/>
</dbReference>
<dbReference type="GO" id="GO:0016787">
    <property type="term" value="F:hydrolase activity"/>
    <property type="evidence" value="ECO:0007669"/>
    <property type="project" value="UniProtKB-KW"/>
</dbReference>